<feature type="binding site" evidence="7">
    <location>
        <position position="177"/>
    </location>
    <ligand>
        <name>Zn(2+)</name>
        <dbReference type="ChEBI" id="CHEBI:29105"/>
        <label>2</label>
    </ligand>
</feature>
<proteinExistence type="inferred from homology"/>
<feature type="binding site" evidence="7">
    <location>
        <position position="139"/>
    </location>
    <ligand>
        <name>Zn(2+)</name>
        <dbReference type="ChEBI" id="CHEBI:29105"/>
        <label>2</label>
    </ligand>
</feature>
<dbReference type="PANTHER" id="PTHR43705:SF1">
    <property type="entry name" value="HYDROXYACYLGLUTATHIONE HYDROLASE GLOB"/>
    <property type="match status" value="1"/>
</dbReference>
<evidence type="ECO:0000313" key="10">
    <source>
        <dbReference type="Proteomes" id="UP000597886"/>
    </source>
</evidence>
<gene>
    <name evidence="7 9" type="primary">gloB</name>
    <name evidence="9" type="ORF">GS634_07115</name>
</gene>
<evidence type="ECO:0000313" key="9">
    <source>
        <dbReference type="EMBL" id="NOE17891.1"/>
    </source>
</evidence>
<comment type="function">
    <text evidence="7">Thiolesterase that catalyzes the hydrolysis of S-D-lactoyl-glutathione to form glutathione and D-lactic acid.</text>
</comment>
<dbReference type="Pfam" id="PF16123">
    <property type="entry name" value="HAGH_C"/>
    <property type="match status" value="1"/>
</dbReference>
<accession>A0AA91BZK7</accession>
<feature type="binding site" evidence="7">
    <location>
        <position position="67"/>
    </location>
    <ligand>
        <name>Zn(2+)</name>
        <dbReference type="ChEBI" id="CHEBI:29105"/>
        <label>2</label>
    </ligand>
</feature>
<dbReference type="Gene3D" id="3.60.15.10">
    <property type="entry name" value="Ribonuclease Z/Hydroxyacylglutathione hydrolase-like"/>
    <property type="match status" value="1"/>
</dbReference>
<dbReference type="PANTHER" id="PTHR43705">
    <property type="entry name" value="HYDROXYACYLGLUTATHIONE HYDROLASE"/>
    <property type="match status" value="1"/>
</dbReference>
<dbReference type="CDD" id="cd07723">
    <property type="entry name" value="hydroxyacylglutathione_hydrolase_MBL-fold"/>
    <property type="match status" value="1"/>
</dbReference>
<organism evidence="9 10">
    <name type="scientific">Ruegeria atlantica</name>
    <dbReference type="NCBI Taxonomy" id="81569"/>
    <lineage>
        <taxon>Bacteria</taxon>
        <taxon>Pseudomonadati</taxon>
        <taxon>Pseudomonadota</taxon>
        <taxon>Alphaproteobacteria</taxon>
        <taxon>Rhodobacterales</taxon>
        <taxon>Roseobacteraceae</taxon>
        <taxon>Ruegeria</taxon>
    </lineage>
</organism>
<dbReference type="SMART" id="SM00849">
    <property type="entry name" value="Lactamase_B"/>
    <property type="match status" value="1"/>
</dbReference>
<dbReference type="GO" id="GO:0004416">
    <property type="term" value="F:hydroxyacylglutathione hydrolase activity"/>
    <property type="evidence" value="ECO:0007669"/>
    <property type="project" value="UniProtKB-UniRule"/>
</dbReference>
<comment type="caution">
    <text evidence="9">The sequence shown here is derived from an EMBL/GenBank/DDBJ whole genome shotgun (WGS) entry which is preliminary data.</text>
</comment>
<comment type="pathway">
    <text evidence="2 7">Secondary metabolite metabolism; methylglyoxal degradation; (R)-lactate from methylglyoxal: step 2/2.</text>
</comment>
<evidence type="ECO:0000256" key="7">
    <source>
        <dbReference type="HAMAP-Rule" id="MF_01374"/>
    </source>
</evidence>
<dbReference type="AlphaFoldDB" id="A0AA91BZK7"/>
<feature type="domain" description="Metallo-beta-lactamase" evidence="8">
    <location>
        <begin position="19"/>
        <end position="177"/>
    </location>
</feature>
<feature type="binding site" evidence="7">
    <location>
        <position position="66"/>
    </location>
    <ligand>
        <name>Zn(2+)</name>
        <dbReference type="ChEBI" id="CHEBI:29105"/>
        <label>2</label>
    </ligand>
</feature>
<dbReference type="EC" id="3.1.2.6" evidence="7"/>
<dbReference type="PIRSF" id="PIRSF005457">
    <property type="entry name" value="Glx"/>
    <property type="match status" value="1"/>
</dbReference>
<dbReference type="NCBIfam" id="TIGR03413">
    <property type="entry name" value="GSH_gloB"/>
    <property type="match status" value="1"/>
</dbReference>
<evidence type="ECO:0000256" key="6">
    <source>
        <dbReference type="ARBA" id="ARBA00022833"/>
    </source>
</evidence>
<feature type="binding site" evidence="7">
    <location>
        <position position="120"/>
    </location>
    <ligand>
        <name>Zn(2+)</name>
        <dbReference type="ChEBI" id="CHEBI:29105"/>
        <label>1</label>
    </ligand>
</feature>
<dbReference type="InterPro" id="IPR036866">
    <property type="entry name" value="RibonucZ/Hydroxyglut_hydro"/>
</dbReference>
<dbReference type="Proteomes" id="UP000597886">
    <property type="component" value="Unassembled WGS sequence"/>
</dbReference>
<keyword evidence="6 7" id="KW-0862">Zinc</keyword>
<feature type="binding site" evidence="7">
    <location>
        <position position="64"/>
    </location>
    <ligand>
        <name>Zn(2+)</name>
        <dbReference type="ChEBI" id="CHEBI:29105"/>
        <label>1</label>
    </ligand>
</feature>
<dbReference type="HAMAP" id="MF_01374">
    <property type="entry name" value="Glyoxalase_2"/>
    <property type="match status" value="1"/>
</dbReference>
<dbReference type="Pfam" id="PF00753">
    <property type="entry name" value="Lactamase_B"/>
    <property type="match status" value="1"/>
</dbReference>
<comment type="similarity">
    <text evidence="3 7">Belongs to the metallo-beta-lactamase superfamily. Glyoxalase II family.</text>
</comment>
<comment type="subunit">
    <text evidence="7">Monomer.</text>
</comment>
<keyword evidence="5 7" id="KW-0378">Hydrolase</keyword>
<protein>
    <recommendedName>
        <fullName evidence="7">Hydroxyacylglutathione hydrolase</fullName>
        <ecNumber evidence="7">3.1.2.6</ecNumber>
    </recommendedName>
    <alternativeName>
        <fullName evidence="7">Glyoxalase II</fullName>
        <shortName evidence="7">Glx II</shortName>
    </alternativeName>
</protein>
<dbReference type="GO" id="GO:0019243">
    <property type="term" value="P:methylglyoxal catabolic process to D-lactate via S-lactoyl-glutathione"/>
    <property type="evidence" value="ECO:0007669"/>
    <property type="project" value="UniProtKB-UniRule"/>
</dbReference>
<name>A0AA91BZK7_9RHOB</name>
<feature type="binding site" evidence="7">
    <location>
        <position position="62"/>
    </location>
    <ligand>
        <name>Zn(2+)</name>
        <dbReference type="ChEBI" id="CHEBI:29105"/>
        <label>1</label>
    </ligand>
</feature>
<evidence type="ECO:0000256" key="2">
    <source>
        <dbReference type="ARBA" id="ARBA00004963"/>
    </source>
</evidence>
<keyword evidence="4 7" id="KW-0479">Metal-binding</keyword>
<dbReference type="InterPro" id="IPR001279">
    <property type="entry name" value="Metallo-B-lactamas"/>
</dbReference>
<sequence>MKGQKAMPLEIVTIPCLSDNYAFLAHDAVTGQTALIDAPEVAPVLKALDDRGWTLSHVLLTHHHWDHVDGLSGILAKQPAKVIGAAADANRLPPLDQQVTEGDSFEIGGEPVQVLDVSGHTDGHIAFYMPQSSAVFTADSLMALGCGRLFEGTPAQMWVSLNKLAALPDDTLVCSGHEYTQSNAKFAITVDPENQALEDRIADIDRARAAGKATVPSTLALEKATNPFLRAADPAIQAKLGMVGADPEAVFAEIRARKDRF</sequence>
<dbReference type="InterPro" id="IPR032282">
    <property type="entry name" value="HAGH_C"/>
</dbReference>
<evidence type="ECO:0000259" key="8">
    <source>
        <dbReference type="SMART" id="SM00849"/>
    </source>
</evidence>
<evidence type="ECO:0000256" key="5">
    <source>
        <dbReference type="ARBA" id="ARBA00022801"/>
    </source>
</evidence>
<evidence type="ECO:0000256" key="1">
    <source>
        <dbReference type="ARBA" id="ARBA00001623"/>
    </source>
</evidence>
<dbReference type="InterPro" id="IPR017782">
    <property type="entry name" value="Hydroxyacylglutathione_Hdrlase"/>
</dbReference>
<reference evidence="9" key="1">
    <citation type="submission" date="2019-12" db="EMBL/GenBank/DDBJ databases">
        <title>Ruegeria JWLKs population differentiation of coral mucus and skeleton niches.</title>
        <authorList>
            <person name="Luo D."/>
        </authorList>
    </citation>
    <scope>NUCLEOTIDE SEQUENCE</scope>
    <source>
        <strain evidence="9">HKCCD6181</strain>
    </source>
</reference>
<evidence type="ECO:0000256" key="3">
    <source>
        <dbReference type="ARBA" id="ARBA00006759"/>
    </source>
</evidence>
<comment type="cofactor">
    <cofactor evidence="7">
        <name>Zn(2+)</name>
        <dbReference type="ChEBI" id="CHEBI:29105"/>
    </cofactor>
    <text evidence="7">Binds 2 Zn(2+) ions per subunit.</text>
</comment>
<comment type="catalytic activity">
    <reaction evidence="1 7">
        <text>an S-(2-hydroxyacyl)glutathione + H2O = a 2-hydroxy carboxylate + glutathione + H(+)</text>
        <dbReference type="Rhea" id="RHEA:21864"/>
        <dbReference type="ChEBI" id="CHEBI:15377"/>
        <dbReference type="ChEBI" id="CHEBI:15378"/>
        <dbReference type="ChEBI" id="CHEBI:57925"/>
        <dbReference type="ChEBI" id="CHEBI:58896"/>
        <dbReference type="ChEBI" id="CHEBI:71261"/>
        <dbReference type="EC" id="3.1.2.6"/>
    </reaction>
</comment>
<evidence type="ECO:0000256" key="4">
    <source>
        <dbReference type="ARBA" id="ARBA00022723"/>
    </source>
</evidence>
<dbReference type="EMBL" id="WVRA01000002">
    <property type="protein sequence ID" value="NOE17891.1"/>
    <property type="molecule type" value="Genomic_DNA"/>
</dbReference>
<dbReference type="InterPro" id="IPR035680">
    <property type="entry name" value="Clx_II_MBL"/>
</dbReference>
<dbReference type="InterPro" id="IPR050110">
    <property type="entry name" value="Glyoxalase_II_hydrolase"/>
</dbReference>
<dbReference type="GO" id="GO:0046872">
    <property type="term" value="F:metal ion binding"/>
    <property type="evidence" value="ECO:0007669"/>
    <property type="project" value="UniProtKB-KW"/>
</dbReference>
<feature type="binding site" evidence="7">
    <location>
        <position position="139"/>
    </location>
    <ligand>
        <name>Zn(2+)</name>
        <dbReference type="ChEBI" id="CHEBI:29105"/>
        <label>1</label>
    </ligand>
</feature>
<dbReference type="SUPFAM" id="SSF56281">
    <property type="entry name" value="Metallo-hydrolase/oxidoreductase"/>
    <property type="match status" value="1"/>
</dbReference>